<dbReference type="PANTHER" id="PTHR33223:SF8">
    <property type="entry name" value="OS04G0172440 PROTEIN"/>
    <property type="match status" value="1"/>
</dbReference>
<evidence type="ECO:0000313" key="2">
    <source>
        <dbReference type="Proteomes" id="UP000257109"/>
    </source>
</evidence>
<protein>
    <submittedName>
        <fullName evidence="1">Uncharacterized protein</fullName>
    </submittedName>
</protein>
<dbReference type="OrthoDB" id="1749541at2759"/>
<name>A0A371HHS9_MUCPR</name>
<evidence type="ECO:0000313" key="1">
    <source>
        <dbReference type="EMBL" id="RDY02282.1"/>
    </source>
</evidence>
<keyword evidence="2" id="KW-1185">Reference proteome</keyword>
<accession>A0A371HHS9</accession>
<dbReference type="PANTHER" id="PTHR33223">
    <property type="entry name" value="CCHC-TYPE DOMAIN-CONTAINING PROTEIN"/>
    <property type="match status" value="1"/>
</dbReference>
<dbReference type="AlphaFoldDB" id="A0A371HHS9"/>
<proteinExistence type="predicted"/>
<sequence length="138" mass="16143">MPIWESAQIQKRIQGPNTRPWGMPPFRNHRQASQSEEKWQSLEECLHAIEGGDKYVLEAVDLCLVLDVGLLVDFKTLEFDKYKGSSCPHVHLAIYCRKMVAYIYEDKDNLTWVALSWYISQEQGRIKPWRDLAEAFLK</sequence>
<feature type="non-terminal residue" evidence="1">
    <location>
        <position position="1"/>
    </location>
</feature>
<dbReference type="EMBL" id="QJKJ01002564">
    <property type="protein sequence ID" value="RDY02282.1"/>
    <property type="molecule type" value="Genomic_DNA"/>
</dbReference>
<dbReference type="Proteomes" id="UP000257109">
    <property type="component" value="Unassembled WGS sequence"/>
</dbReference>
<gene>
    <name evidence="1" type="ORF">CR513_14271</name>
</gene>
<organism evidence="1 2">
    <name type="scientific">Mucuna pruriens</name>
    <name type="common">Velvet bean</name>
    <name type="synonym">Dolichos pruriens</name>
    <dbReference type="NCBI Taxonomy" id="157652"/>
    <lineage>
        <taxon>Eukaryota</taxon>
        <taxon>Viridiplantae</taxon>
        <taxon>Streptophyta</taxon>
        <taxon>Embryophyta</taxon>
        <taxon>Tracheophyta</taxon>
        <taxon>Spermatophyta</taxon>
        <taxon>Magnoliopsida</taxon>
        <taxon>eudicotyledons</taxon>
        <taxon>Gunneridae</taxon>
        <taxon>Pentapetalae</taxon>
        <taxon>rosids</taxon>
        <taxon>fabids</taxon>
        <taxon>Fabales</taxon>
        <taxon>Fabaceae</taxon>
        <taxon>Papilionoideae</taxon>
        <taxon>50 kb inversion clade</taxon>
        <taxon>NPAAA clade</taxon>
        <taxon>indigoferoid/millettioid clade</taxon>
        <taxon>Phaseoleae</taxon>
        <taxon>Mucuna</taxon>
    </lineage>
</organism>
<comment type="caution">
    <text evidence="1">The sequence shown here is derived from an EMBL/GenBank/DDBJ whole genome shotgun (WGS) entry which is preliminary data.</text>
</comment>
<reference evidence="1" key="1">
    <citation type="submission" date="2018-05" db="EMBL/GenBank/DDBJ databases">
        <title>Draft genome of Mucuna pruriens seed.</title>
        <authorList>
            <person name="Nnadi N.E."/>
            <person name="Vos R."/>
            <person name="Hasami M.H."/>
            <person name="Devisetty U.K."/>
            <person name="Aguiy J.C."/>
        </authorList>
    </citation>
    <scope>NUCLEOTIDE SEQUENCE [LARGE SCALE GENOMIC DNA]</scope>
    <source>
        <strain evidence="1">JCA_2017</strain>
    </source>
</reference>